<feature type="chain" id="PRO_5038447304" evidence="1">
    <location>
        <begin position="26"/>
        <end position="336"/>
    </location>
</feature>
<dbReference type="Proteomes" id="UP000886891">
    <property type="component" value="Unassembled WGS sequence"/>
</dbReference>
<protein>
    <submittedName>
        <fullName evidence="3">ABC transporter substrate-binding protein</fullName>
    </submittedName>
</protein>
<proteinExistence type="predicted"/>
<dbReference type="PROSITE" id="PS51257">
    <property type="entry name" value="PROKAR_LIPOPROTEIN"/>
    <property type="match status" value="1"/>
</dbReference>
<dbReference type="PANTHER" id="PTHR31528">
    <property type="entry name" value="4-AMINO-5-HYDROXYMETHYL-2-METHYLPYRIMIDINE PHOSPHATE SYNTHASE THI11-RELATED"/>
    <property type="match status" value="1"/>
</dbReference>
<reference evidence="3" key="2">
    <citation type="journal article" date="2021" name="PeerJ">
        <title>Extensive microbial diversity within the chicken gut microbiome revealed by metagenomics and culture.</title>
        <authorList>
            <person name="Gilroy R."/>
            <person name="Ravi A."/>
            <person name="Getino M."/>
            <person name="Pursley I."/>
            <person name="Horton D.L."/>
            <person name="Alikhan N.F."/>
            <person name="Baker D."/>
            <person name="Gharbi K."/>
            <person name="Hall N."/>
            <person name="Watson M."/>
            <person name="Adriaenssens E.M."/>
            <person name="Foster-Nyarko E."/>
            <person name="Jarju S."/>
            <person name="Secka A."/>
            <person name="Antonio M."/>
            <person name="Oren A."/>
            <person name="Chaudhuri R.R."/>
            <person name="La Ragione R."/>
            <person name="Hildebrand F."/>
            <person name="Pallen M.J."/>
        </authorList>
    </citation>
    <scope>NUCLEOTIDE SEQUENCE</scope>
    <source>
        <strain evidence="3">23406</strain>
    </source>
</reference>
<sequence>MKLKKIVCMLLIVALIASIASVLVACKDDEGDPAKITFVLDWAPNTNHVGLYVAKHLGYYAEEGLDVTFVQPGTTGCSADVSTGVGQFGIDFQEQMIYNEQNKVNVTAVAAVIQHNTSGILVKGEVDSLADLNGKKYATWGLAGEEAIVRHYLAESGVNVDSVEFVPNTVQNIVAEFQNPAGVDCLWSYAGWDVTKLRIENITHTFFRMSDDIPVLDYYTPVIIANNDYLKNNAESARKFLKATAKGYQYAIANPRSAADMLMEQNPELKVDPELIYASMEMLKGEYQADAPQWGYIYQARWDAFFDLMWELRTAGMNGPVTDGYGFSNAFLPAAE</sequence>
<evidence type="ECO:0000259" key="2">
    <source>
        <dbReference type="Pfam" id="PF09084"/>
    </source>
</evidence>
<dbReference type="Gene3D" id="3.40.190.10">
    <property type="entry name" value="Periplasmic binding protein-like II"/>
    <property type="match status" value="2"/>
</dbReference>
<reference evidence="3" key="1">
    <citation type="submission" date="2020-10" db="EMBL/GenBank/DDBJ databases">
        <authorList>
            <person name="Gilroy R."/>
        </authorList>
    </citation>
    <scope>NUCLEOTIDE SEQUENCE</scope>
    <source>
        <strain evidence="3">23406</strain>
    </source>
</reference>
<dbReference type="GO" id="GO:0009228">
    <property type="term" value="P:thiamine biosynthetic process"/>
    <property type="evidence" value="ECO:0007669"/>
    <property type="project" value="InterPro"/>
</dbReference>
<evidence type="ECO:0000313" key="3">
    <source>
        <dbReference type="EMBL" id="HIV00018.1"/>
    </source>
</evidence>
<comment type="caution">
    <text evidence="3">The sequence shown here is derived from an EMBL/GenBank/DDBJ whole genome shotgun (WGS) entry which is preliminary data.</text>
</comment>
<dbReference type="Pfam" id="PF09084">
    <property type="entry name" value="NMT1"/>
    <property type="match status" value="1"/>
</dbReference>
<evidence type="ECO:0000256" key="1">
    <source>
        <dbReference type="SAM" id="SignalP"/>
    </source>
</evidence>
<keyword evidence="1" id="KW-0732">Signal</keyword>
<feature type="signal peptide" evidence="1">
    <location>
        <begin position="1"/>
        <end position="25"/>
    </location>
</feature>
<organism evidence="3 4">
    <name type="scientific">Candidatus Stercoripulliclostridium merdipullorum</name>
    <dbReference type="NCBI Taxonomy" id="2840952"/>
    <lineage>
        <taxon>Bacteria</taxon>
        <taxon>Bacillati</taxon>
        <taxon>Bacillota</taxon>
        <taxon>Clostridia</taxon>
        <taxon>Eubacteriales</taxon>
        <taxon>Candidatus Stercoripulliclostridium</taxon>
    </lineage>
</organism>
<evidence type="ECO:0000313" key="4">
    <source>
        <dbReference type="Proteomes" id="UP000886891"/>
    </source>
</evidence>
<dbReference type="SUPFAM" id="SSF53850">
    <property type="entry name" value="Periplasmic binding protein-like II"/>
    <property type="match status" value="1"/>
</dbReference>
<gene>
    <name evidence="3" type="ORF">IAB14_02745</name>
</gene>
<dbReference type="InterPro" id="IPR015168">
    <property type="entry name" value="SsuA/THI5"/>
</dbReference>
<dbReference type="NCBIfam" id="NF045726">
    <property type="entry name" value="XXplasma_LP"/>
    <property type="match status" value="1"/>
</dbReference>
<dbReference type="EMBL" id="DVOH01000020">
    <property type="protein sequence ID" value="HIV00018.1"/>
    <property type="molecule type" value="Genomic_DNA"/>
</dbReference>
<feature type="domain" description="SsuA/THI5-like" evidence="2">
    <location>
        <begin position="45"/>
        <end position="258"/>
    </location>
</feature>
<dbReference type="InterPro" id="IPR054816">
    <property type="entry name" value="Lipoprotein_mollicutes-type_CS"/>
</dbReference>
<dbReference type="InterPro" id="IPR027939">
    <property type="entry name" value="NMT1/THI5"/>
</dbReference>
<name>A0A9D1NCK2_9FIRM</name>
<dbReference type="AlphaFoldDB" id="A0A9D1NCK2"/>
<dbReference type="PANTHER" id="PTHR31528:SF3">
    <property type="entry name" value="THIAMINE BIOSYNTHESIS PROTEIN HI_0357-RELATED"/>
    <property type="match status" value="1"/>
</dbReference>
<accession>A0A9D1NCK2</accession>